<name>A0A5J9SUW1_9POAL</name>
<dbReference type="Proteomes" id="UP000324897">
    <property type="component" value="Unassembled WGS sequence"/>
</dbReference>
<feature type="compositionally biased region" description="Basic and acidic residues" evidence="1">
    <location>
        <begin position="53"/>
        <end position="66"/>
    </location>
</feature>
<dbReference type="EMBL" id="RWGY01000270">
    <property type="protein sequence ID" value="TVU02813.1"/>
    <property type="molecule type" value="Genomic_DNA"/>
</dbReference>
<accession>A0A5J9SUW1</accession>
<organism evidence="2 3">
    <name type="scientific">Eragrostis curvula</name>
    <name type="common">weeping love grass</name>
    <dbReference type="NCBI Taxonomy" id="38414"/>
    <lineage>
        <taxon>Eukaryota</taxon>
        <taxon>Viridiplantae</taxon>
        <taxon>Streptophyta</taxon>
        <taxon>Embryophyta</taxon>
        <taxon>Tracheophyta</taxon>
        <taxon>Spermatophyta</taxon>
        <taxon>Magnoliopsida</taxon>
        <taxon>Liliopsida</taxon>
        <taxon>Poales</taxon>
        <taxon>Poaceae</taxon>
        <taxon>PACMAD clade</taxon>
        <taxon>Chloridoideae</taxon>
        <taxon>Eragrostideae</taxon>
        <taxon>Eragrostidinae</taxon>
        <taxon>Eragrostis</taxon>
    </lineage>
</organism>
<evidence type="ECO:0000313" key="2">
    <source>
        <dbReference type="EMBL" id="TVU02813.1"/>
    </source>
</evidence>
<comment type="caution">
    <text evidence="2">The sequence shown here is derived from an EMBL/GenBank/DDBJ whole genome shotgun (WGS) entry which is preliminary data.</text>
</comment>
<dbReference type="Gramene" id="TVU02813">
    <property type="protein sequence ID" value="TVU02813"/>
    <property type="gene ID" value="EJB05_51661"/>
</dbReference>
<dbReference type="AlphaFoldDB" id="A0A5J9SUW1"/>
<feature type="compositionally biased region" description="Basic and acidic residues" evidence="1">
    <location>
        <begin position="74"/>
        <end position="84"/>
    </location>
</feature>
<feature type="non-terminal residue" evidence="2">
    <location>
        <position position="1"/>
    </location>
</feature>
<evidence type="ECO:0000256" key="1">
    <source>
        <dbReference type="SAM" id="MobiDB-lite"/>
    </source>
</evidence>
<evidence type="ECO:0000313" key="3">
    <source>
        <dbReference type="Proteomes" id="UP000324897"/>
    </source>
</evidence>
<sequence>MSQEQPKSTRATRVEAASARVEAAPARVNLCVVRLRLRRARVAVSRLSSSLPRSRDSARGQTEDSVSKNGVKYAKRENESQTCN</sequence>
<proteinExistence type="predicted"/>
<feature type="region of interest" description="Disordered" evidence="1">
    <location>
        <begin position="44"/>
        <end position="84"/>
    </location>
</feature>
<reference evidence="2 3" key="1">
    <citation type="journal article" date="2019" name="Sci. Rep.">
        <title>A high-quality genome of Eragrostis curvula grass provides insights into Poaceae evolution and supports new strategies to enhance forage quality.</title>
        <authorList>
            <person name="Carballo J."/>
            <person name="Santos B.A.C.M."/>
            <person name="Zappacosta D."/>
            <person name="Garbus I."/>
            <person name="Selva J.P."/>
            <person name="Gallo C.A."/>
            <person name="Diaz A."/>
            <person name="Albertini E."/>
            <person name="Caccamo M."/>
            <person name="Echenique V."/>
        </authorList>
    </citation>
    <scope>NUCLEOTIDE SEQUENCE [LARGE SCALE GENOMIC DNA]</scope>
    <source>
        <strain evidence="3">cv. Victoria</strain>
        <tissue evidence="2">Leaf</tissue>
    </source>
</reference>
<protein>
    <submittedName>
        <fullName evidence="2">Uncharacterized protein</fullName>
    </submittedName>
</protein>
<keyword evidence="3" id="KW-1185">Reference proteome</keyword>
<gene>
    <name evidence="2" type="ORF">EJB05_51661</name>
</gene>